<keyword evidence="3" id="KW-1185">Reference proteome</keyword>
<dbReference type="AlphaFoldDB" id="A0ABD2JEF7"/>
<protein>
    <recommendedName>
        <fullName evidence="1">Pterin-binding domain-containing protein</fullName>
    </recommendedName>
</protein>
<organism evidence="2 3">
    <name type="scientific">Heterodera trifolii</name>
    <dbReference type="NCBI Taxonomy" id="157864"/>
    <lineage>
        <taxon>Eukaryota</taxon>
        <taxon>Metazoa</taxon>
        <taxon>Ecdysozoa</taxon>
        <taxon>Nematoda</taxon>
        <taxon>Chromadorea</taxon>
        <taxon>Rhabditida</taxon>
        <taxon>Tylenchina</taxon>
        <taxon>Tylenchomorpha</taxon>
        <taxon>Tylenchoidea</taxon>
        <taxon>Heteroderidae</taxon>
        <taxon>Heteroderinae</taxon>
        <taxon>Heterodera</taxon>
    </lineage>
</organism>
<accession>A0ABD2JEF7</accession>
<proteinExistence type="predicted"/>
<gene>
    <name evidence="2" type="ORF">niasHT_029233</name>
</gene>
<name>A0ABD2JEF7_9BILA</name>
<comment type="caution">
    <text evidence="2">The sequence shown here is derived from an EMBL/GenBank/DDBJ whole genome shotgun (WGS) entry which is preliminary data.</text>
</comment>
<evidence type="ECO:0000259" key="1">
    <source>
        <dbReference type="PROSITE" id="PS50972"/>
    </source>
</evidence>
<dbReference type="Proteomes" id="UP001620626">
    <property type="component" value="Unassembled WGS sequence"/>
</dbReference>
<dbReference type="InterPro" id="IPR000489">
    <property type="entry name" value="Pterin-binding_dom"/>
</dbReference>
<evidence type="ECO:0000313" key="2">
    <source>
        <dbReference type="EMBL" id="KAL3088982.1"/>
    </source>
</evidence>
<sequence>MGCHKHFVRTKPNIGTNEPIKIHLDFVPLPSIECNWVVGSCRARSAHLAMNEIGEINFIMSISSNPPGGSTFHCFPTEFTLEESGIIFEQQQNGGTEGGYTDMLQARCMALTYITLKKHPNWRKAKRMNFTEDNLDADTNNKIEALLDERFCAIGCANNANNGSSSAHCTCFLLGSIMAMLLLYFCASQDFAFFKETHRQLVETNGYYEEGIKQPVAMFCQRSIILGKTAPLENEYQPPADDHDENPSDDGPYENRILDIKMDDIRAMVRRNNFVIHEPNLSMVYTFNLGKIDPPGLLWKRKIFVLPENDLGNYHAFLYAVAYKNQRTQDNLNSKIRMKLLGYAPFVKIDNEIAPTMQTADDKRNAQVKVSFDVSNEISPPFFYMDPLAHLFRLANGQTSDDCQFKINQAKLLLKQFTDQILASGEEQLKRMVSEADFLNIKLTSGQKLFEIGPNGLQEDQPVNQIQKELENLLYSKENVSAITIKNTVTMFEIIGKIRNLNVSAQSFLDGMQHITMEKAIEEF</sequence>
<dbReference type="PROSITE" id="PS50972">
    <property type="entry name" value="PTERIN_BINDING"/>
    <property type="match status" value="1"/>
</dbReference>
<dbReference type="EMBL" id="JBICBT010000992">
    <property type="protein sequence ID" value="KAL3088982.1"/>
    <property type="molecule type" value="Genomic_DNA"/>
</dbReference>
<evidence type="ECO:0000313" key="3">
    <source>
        <dbReference type="Proteomes" id="UP001620626"/>
    </source>
</evidence>
<reference evidence="2 3" key="1">
    <citation type="submission" date="2024-10" db="EMBL/GenBank/DDBJ databases">
        <authorList>
            <person name="Kim D."/>
        </authorList>
    </citation>
    <scope>NUCLEOTIDE SEQUENCE [LARGE SCALE GENOMIC DNA]</scope>
    <source>
        <strain evidence="2">BH-2024</strain>
    </source>
</reference>
<feature type="domain" description="Pterin-binding" evidence="1">
    <location>
        <begin position="492"/>
        <end position="524"/>
    </location>
</feature>